<dbReference type="SUPFAM" id="SSF54001">
    <property type="entry name" value="Cysteine proteinases"/>
    <property type="match status" value="1"/>
</dbReference>
<dbReference type="AlphaFoldDB" id="A0A437RLG0"/>
<proteinExistence type="predicted"/>
<reference evidence="2 3" key="1">
    <citation type="submission" date="2019-01" db="EMBL/GenBank/DDBJ databases">
        <authorList>
            <person name="Chen W.-M."/>
        </authorList>
    </citation>
    <scope>NUCLEOTIDE SEQUENCE [LARGE SCALE GENOMIC DNA]</scope>
    <source>
        <strain evidence="2 3">KYPY4</strain>
    </source>
</reference>
<accession>A0A437RLG0</accession>
<comment type="caution">
    <text evidence="2">The sequence shown here is derived from an EMBL/GenBank/DDBJ whole genome shotgun (WGS) entry which is preliminary data.</text>
</comment>
<evidence type="ECO:0000259" key="1">
    <source>
        <dbReference type="Pfam" id="PF18021"/>
    </source>
</evidence>
<dbReference type="InterPro" id="IPR038765">
    <property type="entry name" value="Papain-like_cys_pep_sf"/>
</dbReference>
<dbReference type="Gene3D" id="3.30.460.70">
    <property type="match status" value="1"/>
</dbReference>
<organism evidence="2 3">
    <name type="scientific">Rubrivivax rivuli</name>
    <dbReference type="NCBI Taxonomy" id="1862385"/>
    <lineage>
        <taxon>Bacteria</taxon>
        <taxon>Pseudomonadati</taxon>
        <taxon>Pseudomonadota</taxon>
        <taxon>Betaproteobacteria</taxon>
        <taxon>Burkholderiales</taxon>
        <taxon>Sphaerotilaceae</taxon>
        <taxon>Rubrivivax</taxon>
    </lineage>
</organism>
<sequence>MTALGTRITGRLVGRRVAPLAPAATTALLAPGAGPEGVVAPASSLDGLVRQLLQGKLSDDPGIRFGDGSFYLPTLKEVQDILAASRLDREKWLEERFDCDDFAYVLKAEMSVHAYQSAAMKFGLCVGMVWGNFDWVDGYHAVNWFVDKHATLRFIEPQDDVIHDLASCRGQISLLLV</sequence>
<name>A0A437RLG0_9BURK</name>
<dbReference type="Proteomes" id="UP000285575">
    <property type="component" value="Unassembled WGS sequence"/>
</dbReference>
<dbReference type="OrthoDB" id="6975027at2"/>
<protein>
    <recommendedName>
        <fullName evidence="1">Agglutinin C-terminal domain-containing protein</fullName>
    </recommendedName>
</protein>
<dbReference type="EMBL" id="SACR01000002">
    <property type="protein sequence ID" value="RVU47643.1"/>
    <property type="molecule type" value="Genomic_DNA"/>
</dbReference>
<dbReference type="Pfam" id="PF18021">
    <property type="entry name" value="Agglutinin_C"/>
    <property type="match status" value="1"/>
</dbReference>
<dbReference type="InterPro" id="IPR040600">
    <property type="entry name" value="Agglutinin_C"/>
</dbReference>
<evidence type="ECO:0000313" key="2">
    <source>
        <dbReference type="EMBL" id="RVU47643.1"/>
    </source>
</evidence>
<evidence type="ECO:0000313" key="3">
    <source>
        <dbReference type="Proteomes" id="UP000285575"/>
    </source>
</evidence>
<feature type="domain" description="Agglutinin C-terminal" evidence="1">
    <location>
        <begin position="74"/>
        <end position="159"/>
    </location>
</feature>
<gene>
    <name evidence="2" type="ORF">EOE66_07900</name>
</gene>
<keyword evidence="3" id="KW-1185">Reference proteome</keyword>
<dbReference type="RefSeq" id="WP_128228105.1">
    <property type="nucleotide sequence ID" value="NZ_SACR01000002.1"/>
</dbReference>